<name>A0A080WKA5_TRIRC</name>
<dbReference type="AlphaFoldDB" id="A0A080WKA5"/>
<evidence type="ECO:0000313" key="2">
    <source>
        <dbReference type="Proteomes" id="UP000008864"/>
    </source>
</evidence>
<proteinExistence type="predicted"/>
<sequence length="112" mass="12644">MHIHETHIAVQGELSELPQGEVLMRPDLGHIKDVPAVILCLRGLHYLREDSPCRVLSSLNGIEHVLDQEIWILASHRFSLLSREVTHPLICLYVELDVSKASILIPPKVSTR</sequence>
<dbReference type="HOGENOM" id="CLU_2147665_0_0_1"/>
<dbReference type="EMBL" id="GG700650">
    <property type="protein sequence ID" value="KFL61202.1"/>
    <property type="molecule type" value="Genomic_DNA"/>
</dbReference>
<reference evidence="2" key="2">
    <citation type="journal article" date="2012" name="MBio">
        <title>Comparative genome analysis of Trichophyton rubrum and related dermatophytes reveals candidate genes involved in infection.</title>
        <authorList>
            <person name="Martinez D.A."/>
            <person name="Oliver B.G."/>
            <person name="Graeser Y."/>
            <person name="Goldberg J.M."/>
            <person name="Li W."/>
            <person name="Martinez-Rossi N.M."/>
            <person name="Monod M."/>
            <person name="Shelest E."/>
            <person name="Barton R.C."/>
            <person name="Birch E."/>
            <person name="Brakhage A.A."/>
            <person name="Chen Z."/>
            <person name="Gurr S.J."/>
            <person name="Heiman D."/>
            <person name="Heitman J."/>
            <person name="Kosti I."/>
            <person name="Rossi A."/>
            <person name="Saif S."/>
            <person name="Samalova M."/>
            <person name="Saunders C.W."/>
            <person name="Shea T."/>
            <person name="Summerbell R.C."/>
            <person name="Xu J."/>
            <person name="Young S."/>
            <person name="Zeng Q."/>
            <person name="Birren B.W."/>
            <person name="Cuomo C.A."/>
            <person name="White T.C."/>
        </authorList>
    </citation>
    <scope>NUCLEOTIDE SEQUENCE [LARGE SCALE GENOMIC DNA]</scope>
    <source>
        <strain evidence="2">ATCC MYA-4607 / CBS 118892</strain>
    </source>
</reference>
<dbReference type="RefSeq" id="XP_047605944.1">
    <property type="nucleotide sequence ID" value="XM_047751026.1"/>
</dbReference>
<dbReference type="EMBL" id="GG700650">
    <property type="protein sequence ID" value="KFL61203.1"/>
    <property type="molecule type" value="Genomic_DNA"/>
</dbReference>
<reference evidence="1" key="1">
    <citation type="submission" date="2009-09" db="EMBL/GenBank/DDBJ databases">
        <title>Annotation of Trichophyton rubrum strain CBS 118892.</title>
        <authorList>
            <consortium name="The Broad Institute Genome Sequencing Platform"/>
            <person name="Cuomo C."/>
            <person name="Henn M."/>
            <person name="Martinez D."/>
            <person name="Young S.K."/>
            <person name="Zeng Q."/>
            <person name="Gargeya S."/>
            <person name="Haas B."/>
            <person name="Alvarado L."/>
            <person name="Berlin A."/>
            <person name="Chapman S."/>
            <person name="Chen Z."/>
            <person name="Freedman E."/>
            <person name="Gellesch M."/>
            <person name="Goldberg J."/>
            <person name="Griggs A."/>
            <person name="Gujja S."/>
            <person name="Heilman E.R."/>
            <person name="Heiman D."/>
            <person name="Howarth C."/>
            <person name="Larson L."/>
            <person name="Mehta T."/>
            <person name="Pearson M."/>
            <person name="Roberts A."/>
            <person name="Saif S."/>
            <person name="Shea T."/>
            <person name="Shenoy N."/>
            <person name="Sisk P."/>
            <person name="Stolte C."/>
            <person name="Sykes S."/>
            <person name="White J."/>
            <person name="Yandava C."/>
            <person name="White T.C."/>
            <person name="Abdel-Rahman S."/>
            <person name="Graser Y."/>
            <person name="Gurr S.J."/>
            <person name="Kohler G."/>
            <person name="Martinez-Rossi N."/>
            <person name="Oliver B.C."/>
            <person name="Rossi A."/>
            <person name="Shelest E."/>
            <person name="Summerbell R."/>
            <person name="Lander E."/>
            <person name="Nusbaum C."/>
            <person name="Birren B."/>
        </authorList>
    </citation>
    <scope>NUCLEOTIDE SEQUENCE</scope>
    <source>
        <strain evidence="1">CBS 118892</strain>
    </source>
</reference>
<dbReference type="Proteomes" id="UP000008864">
    <property type="component" value="Unassembled WGS sequence"/>
</dbReference>
<keyword evidence="2" id="KW-1185">Reference proteome</keyword>
<dbReference type="VEuPathDB" id="FungiDB:TERG_12001"/>
<dbReference type="RefSeq" id="XP_047605943.1">
    <property type="nucleotide sequence ID" value="XM_047751025.1"/>
</dbReference>
<reference evidence="1" key="3">
    <citation type="submission" date="2014-02" db="EMBL/GenBank/DDBJ databases">
        <authorList>
            <consortium name="The Broad Institute Genome Sequencing Platform"/>
            <person name="Cuomo C.A."/>
            <person name="White T.C."/>
            <person name="Graser Y."/>
            <person name="Martinez-Rossi N."/>
            <person name="Heitman J."/>
            <person name="Young S.K."/>
            <person name="Zeng Q."/>
            <person name="Gargeya S."/>
            <person name="Abouelleil A."/>
            <person name="Alvarado L."/>
            <person name="Chapman S.B."/>
            <person name="Gainer-Dewar J."/>
            <person name="Goldberg J."/>
            <person name="Griggs A."/>
            <person name="Gujja S."/>
            <person name="Hansen M."/>
            <person name="Howarth C."/>
            <person name="Imamovic A."/>
            <person name="Larimer J."/>
            <person name="Martinez D."/>
            <person name="Murphy C."/>
            <person name="Pearson M.D."/>
            <person name="Persinoti G."/>
            <person name="Poon T."/>
            <person name="Priest M."/>
            <person name="Roberts A.D."/>
            <person name="Saif S."/>
            <person name="Shea T.D."/>
            <person name="Sykes S.N."/>
            <person name="Wortman J."/>
            <person name="Nusbaum C."/>
            <person name="Birren B."/>
        </authorList>
    </citation>
    <scope>NUCLEOTIDE SEQUENCE</scope>
    <source>
        <strain evidence="1">CBS 118892</strain>
    </source>
</reference>
<dbReference type="GeneID" id="71777318"/>
<organism evidence="1 2">
    <name type="scientific">Trichophyton rubrum (strain ATCC MYA-4607 / CBS 118892)</name>
    <name type="common">Athlete's foot fungus</name>
    <dbReference type="NCBI Taxonomy" id="559305"/>
    <lineage>
        <taxon>Eukaryota</taxon>
        <taxon>Fungi</taxon>
        <taxon>Dikarya</taxon>
        <taxon>Ascomycota</taxon>
        <taxon>Pezizomycotina</taxon>
        <taxon>Eurotiomycetes</taxon>
        <taxon>Eurotiomycetidae</taxon>
        <taxon>Onygenales</taxon>
        <taxon>Arthrodermataceae</taxon>
        <taxon>Trichophyton</taxon>
    </lineage>
</organism>
<accession>A0A080WKA5</accession>
<protein>
    <submittedName>
        <fullName evidence="1">Uncharacterized protein</fullName>
    </submittedName>
</protein>
<gene>
    <name evidence="1" type="ORF">TERG_12001</name>
</gene>
<evidence type="ECO:0000313" key="1">
    <source>
        <dbReference type="EMBL" id="KFL61202.1"/>
    </source>
</evidence>